<protein>
    <recommendedName>
        <fullName evidence="4">Fibronectin type-III domain-containing protein</fullName>
    </recommendedName>
</protein>
<feature type="compositionally biased region" description="Low complexity" evidence="1">
    <location>
        <begin position="36"/>
        <end position="46"/>
    </location>
</feature>
<reference evidence="2 3" key="1">
    <citation type="journal article" date="2016" name="Nat. Commun.">
        <title>Thousands of microbial genomes shed light on interconnected biogeochemical processes in an aquifer system.</title>
        <authorList>
            <person name="Anantharaman K."/>
            <person name="Brown C.T."/>
            <person name="Hug L.A."/>
            <person name="Sharon I."/>
            <person name="Castelle C.J."/>
            <person name="Probst A.J."/>
            <person name="Thomas B.C."/>
            <person name="Singh A."/>
            <person name="Wilkins M.J."/>
            <person name="Karaoz U."/>
            <person name="Brodie E.L."/>
            <person name="Williams K.H."/>
            <person name="Hubbard S.S."/>
            <person name="Banfield J.F."/>
        </authorList>
    </citation>
    <scope>NUCLEOTIDE SEQUENCE [LARGE SCALE GENOMIC DNA]</scope>
</reference>
<dbReference type="EMBL" id="MHRF01000007">
    <property type="protein sequence ID" value="OHA18246.1"/>
    <property type="molecule type" value="Genomic_DNA"/>
</dbReference>
<feature type="compositionally biased region" description="Polar residues" evidence="1">
    <location>
        <begin position="61"/>
        <end position="73"/>
    </location>
</feature>
<evidence type="ECO:0000256" key="1">
    <source>
        <dbReference type="SAM" id="MobiDB-lite"/>
    </source>
</evidence>
<feature type="region of interest" description="Disordered" evidence="1">
    <location>
        <begin position="36"/>
        <end position="75"/>
    </location>
</feature>
<dbReference type="AlphaFoldDB" id="A0A1G2M2W4"/>
<gene>
    <name evidence="2" type="ORF">A2664_02145</name>
</gene>
<comment type="caution">
    <text evidence="2">The sequence shown here is derived from an EMBL/GenBank/DDBJ whole genome shotgun (WGS) entry which is preliminary data.</text>
</comment>
<organism evidence="2 3">
    <name type="scientific">Candidatus Taylorbacteria bacterium RIFCSPHIGHO2_01_FULL_46_22b</name>
    <dbReference type="NCBI Taxonomy" id="1802301"/>
    <lineage>
        <taxon>Bacteria</taxon>
        <taxon>Candidatus Tayloriibacteriota</taxon>
    </lineage>
</organism>
<evidence type="ECO:0000313" key="3">
    <source>
        <dbReference type="Proteomes" id="UP000178873"/>
    </source>
</evidence>
<name>A0A1G2M2W4_9BACT</name>
<dbReference type="STRING" id="1802301.A2664_02145"/>
<evidence type="ECO:0008006" key="4">
    <source>
        <dbReference type="Google" id="ProtNLM"/>
    </source>
</evidence>
<accession>A0A1G2M2W4</accession>
<proteinExistence type="predicted"/>
<dbReference type="Proteomes" id="UP000178873">
    <property type="component" value="Unassembled WGS sequence"/>
</dbReference>
<sequence length="158" mass="16885">MQMNNKNIIITILVLIVLGFAGYFLFAAGDASKEISSTTSTNSNSNPPAIPQEKPDAPIVQTDSDVSPSNSTAIAKGRVTPNGALTDFWFEYSEDSLLGNIIGTVTPTQSASNGLNSIAISASVGDLSDNTRYFYRVVGRNQYGTVRGDVVSFRTRPE</sequence>
<evidence type="ECO:0000313" key="2">
    <source>
        <dbReference type="EMBL" id="OHA18246.1"/>
    </source>
</evidence>